<dbReference type="Gene3D" id="1.20.120.350">
    <property type="entry name" value="Voltage-gated potassium channels. Chain C"/>
    <property type="match status" value="1"/>
</dbReference>
<protein>
    <recommendedName>
        <fullName evidence="6">Ion transport domain-containing protein</fullName>
    </recommendedName>
</protein>
<proteinExistence type="predicted"/>
<name>A0ABQ2GUS5_9DEIO</name>
<organism evidence="7 8">
    <name type="scientific">Deinococcus aerophilus</name>
    <dbReference type="NCBI Taxonomy" id="522488"/>
    <lineage>
        <taxon>Bacteria</taxon>
        <taxon>Thermotogati</taxon>
        <taxon>Deinococcota</taxon>
        <taxon>Deinococci</taxon>
        <taxon>Deinococcales</taxon>
        <taxon>Deinococcaceae</taxon>
        <taxon>Deinococcus</taxon>
    </lineage>
</organism>
<evidence type="ECO:0000313" key="7">
    <source>
        <dbReference type="EMBL" id="GGM14226.1"/>
    </source>
</evidence>
<dbReference type="InterPro" id="IPR027359">
    <property type="entry name" value="Volt_channel_dom_sf"/>
</dbReference>
<dbReference type="SUPFAM" id="SSF81324">
    <property type="entry name" value="Voltage-gated potassium channels"/>
    <property type="match status" value="1"/>
</dbReference>
<dbReference type="Proteomes" id="UP000661918">
    <property type="component" value="Unassembled WGS sequence"/>
</dbReference>
<keyword evidence="8" id="KW-1185">Reference proteome</keyword>
<evidence type="ECO:0000256" key="1">
    <source>
        <dbReference type="ARBA" id="ARBA00004141"/>
    </source>
</evidence>
<keyword evidence="4 5" id="KW-0472">Membrane</keyword>
<dbReference type="EMBL" id="BMOM01000020">
    <property type="protein sequence ID" value="GGM14226.1"/>
    <property type="molecule type" value="Genomic_DNA"/>
</dbReference>
<reference evidence="8" key="1">
    <citation type="journal article" date="2019" name="Int. J. Syst. Evol. Microbiol.">
        <title>The Global Catalogue of Microorganisms (GCM) 10K type strain sequencing project: providing services to taxonomists for standard genome sequencing and annotation.</title>
        <authorList>
            <consortium name="The Broad Institute Genomics Platform"/>
            <consortium name="The Broad Institute Genome Sequencing Center for Infectious Disease"/>
            <person name="Wu L."/>
            <person name="Ma J."/>
        </authorList>
    </citation>
    <scope>NUCLEOTIDE SEQUENCE [LARGE SCALE GENOMIC DNA]</scope>
    <source>
        <strain evidence="8">JCM 15443</strain>
    </source>
</reference>
<comment type="caution">
    <text evidence="7">The sequence shown here is derived from an EMBL/GenBank/DDBJ whole genome shotgun (WGS) entry which is preliminary data.</text>
</comment>
<dbReference type="InterPro" id="IPR005821">
    <property type="entry name" value="Ion_trans_dom"/>
</dbReference>
<sequence length="278" mass="30206">MPAPQPRPAPAPLDDELKSARLTTLAQLDALLDRPMIVLSFAWLGLLVLDLMRGLPPLLQVVSNVIWGLFVLDFLLSVTLAPDKSEYFRRNWLTALSLLLPALRILRAFRGLRALRILRATRGTNLLRILTSLNRGLHTLRRTLQRRGLGFVVGATALVALAGAAGMASFEAGEAGAPGGFGAWLYWVGMLLTSLGSEYWPVTPEGRALTFLLAVYGFAVFGYLTAALASLFIGADQAYPPDDDSDVNNEALRLELREVRGELAALRGMLGGALDRSR</sequence>
<keyword evidence="2 5" id="KW-0812">Transmembrane</keyword>
<evidence type="ECO:0000256" key="4">
    <source>
        <dbReference type="ARBA" id="ARBA00023136"/>
    </source>
</evidence>
<feature type="transmembrane region" description="Helical" evidence="5">
    <location>
        <begin position="149"/>
        <end position="170"/>
    </location>
</feature>
<evidence type="ECO:0000256" key="3">
    <source>
        <dbReference type="ARBA" id="ARBA00022989"/>
    </source>
</evidence>
<dbReference type="Gene3D" id="1.20.5.110">
    <property type="match status" value="1"/>
</dbReference>
<evidence type="ECO:0000259" key="6">
    <source>
        <dbReference type="Pfam" id="PF00520"/>
    </source>
</evidence>
<gene>
    <name evidence="7" type="ORF">GCM10010841_23540</name>
</gene>
<dbReference type="Pfam" id="PF00520">
    <property type="entry name" value="Ion_trans"/>
    <property type="match status" value="1"/>
</dbReference>
<feature type="transmembrane region" description="Helical" evidence="5">
    <location>
        <begin position="208"/>
        <end position="233"/>
    </location>
</feature>
<feature type="transmembrane region" description="Helical" evidence="5">
    <location>
        <begin position="176"/>
        <end position="196"/>
    </location>
</feature>
<comment type="subcellular location">
    <subcellularLocation>
        <location evidence="1">Membrane</location>
        <topology evidence="1">Multi-pass membrane protein</topology>
    </subcellularLocation>
</comment>
<dbReference type="RefSeq" id="WP_229753065.1">
    <property type="nucleotide sequence ID" value="NZ_BMOM01000020.1"/>
</dbReference>
<keyword evidence="3 5" id="KW-1133">Transmembrane helix</keyword>
<evidence type="ECO:0000313" key="8">
    <source>
        <dbReference type="Proteomes" id="UP000661918"/>
    </source>
</evidence>
<evidence type="ECO:0000256" key="2">
    <source>
        <dbReference type="ARBA" id="ARBA00022692"/>
    </source>
</evidence>
<feature type="domain" description="Ion transport" evidence="6">
    <location>
        <begin position="57"/>
        <end position="227"/>
    </location>
</feature>
<accession>A0ABQ2GUS5</accession>
<evidence type="ECO:0000256" key="5">
    <source>
        <dbReference type="SAM" id="Phobius"/>
    </source>
</evidence>
<feature type="transmembrane region" description="Helical" evidence="5">
    <location>
        <begin position="61"/>
        <end position="80"/>
    </location>
</feature>